<dbReference type="RefSeq" id="WP_025295515.1">
    <property type="nucleotide sequence ID" value="NZ_CP006644.1"/>
</dbReference>
<keyword evidence="2" id="KW-1185">Reference proteome</keyword>
<dbReference type="AlphaFoldDB" id="W0AM61"/>
<protein>
    <recommendedName>
        <fullName evidence="3">HK97 gp10 family phage protein</fullName>
    </recommendedName>
</protein>
<evidence type="ECO:0008006" key="3">
    <source>
        <dbReference type="Google" id="ProtNLM"/>
    </source>
</evidence>
<name>W0AM61_9SPHN</name>
<dbReference type="eggNOG" id="ENOG503299D">
    <property type="taxonomic scope" value="Bacteria"/>
</dbReference>
<sequence>MKVKMRVQVDESIARRLRSMRGALNKRAMMKIMRPHLEPLAQDMKARVRRRTGELYDSIGVGTRLNPAQQAAHVPIARVEMFVGAGPLPQAIQEEWGNFHQQAHPFVAPAFDAGAQRAVDGIAMDGLVRLEQLARKG</sequence>
<dbReference type="KEGG" id="ssan:NX02_29320"/>
<gene>
    <name evidence="1" type="ORF">NX02_29320</name>
</gene>
<reference evidence="1 2" key="1">
    <citation type="submission" date="2013-07" db="EMBL/GenBank/DDBJ databases">
        <title>Completed genome of Sphingomonas sanxanigenens NX02.</title>
        <authorList>
            <person name="Ma T."/>
            <person name="Huang H."/>
            <person name="Wu M."/>
            <person name="Li X."/>
            <person name="Li G."/>
        </authorList>
    </citation>
    <scope>NUCLEOTIDE SEQUENCE [LARGE SCALE GENOMIC DNA]</scope>
    <source>
        <strain evidence="1 2">NX02</strain>
    </source>
</reference>
<accession>W0AM61</accession>
<dbReference type="Proteomes" id="UP000018851">
    <property type="component" value="Chromosome"/>
</dbReference>
<organism evidence="1 2">
    <name type="scientific">Sphingomonas sanxanigenens DSM 19645 = NX02</name>
    <dbReference type="NCBI Taxonomy" id="1123269"/>
    <lineage>
        <taxon>Bacteria</taxon>
        <taxon>Pseudomonadati</taxon>
        <taxon>Pseudomonadota</taxon>
        <taxon>Alphaproteobacteria</taxon>
        <taxon>Sphingomonadales</taxon>
        <taxon>Sphingomonadaceae</taxon>
        <taxon>Sphingomonas</taxon>
    </lineage>
</organism>
<dbReference type="PATRIC" id="fig|1123269.5.peg.5747"/>
<proteinExistence type="predicted"/>
<evidence type="ECO:0000313" key="2">
    <source>
        <dbReference type="Proteomes" id="UP000018851"/>
    </source>
</evidence>
<dbReference type="EMBL" id="CP006644">
    <property type="protein sequence ID" value="AHE57428.1"/>
    <property type="molecule type" value="Genomic_DNA"/>
</dbReference>
<evidence type="ECO:0000313" key="1">
    <source>
        <dbReference type="EMBL" id="AHE57428.1"/>
    </source>
</evidence>
<dbReference type="STRING" id="1123269.NX02_29320"/>
<dbReference type="HOGENOM" id="CLU_127674_0_0_5"/>
<dbReference type="OrthoDB" id="7585428at2"/>